<name>A0ABU0YK73_9PROT</name>
<feature type="region of interest" description="Disordered" evidence="1">
    <location>
        <begin position="40"/>
        <end position="65"/>
    </location>
</feature>
<feature type="compositionally biased region" description="Basic and acidic residues" evidence="1">
    <location>
        <begin position="40"/>
        <end position="51"/>
    </location>
</feature>
<comment type="caution">
    <text evidence="2">The sequence shown here is derived from an EMBL/GenBank/DDBJ whole genome shotgun (WGS) entry which is preliminary data.</text>
</comment>
<protein>
    <submittedName>
        <fullName evidence="2">DUF2934 domain-containing protein</fullName>
    </submittedName>
</protein>
<proteinExistence type="predicted"/>
<dbReference type="Proteomes" id="UP001230156">
    <property type="component" value="Unassembled WGS sequence"/>
</dbReference>
<evidence type="ECO:0000313" key="2">
    <source>
        <dbReference type="EMBL" id="MDQ7248121.1"/>
    </source>
</evidence>
<keyword evidence="3" id="KW-1185">Reference proteome</keyword>
<evidence type="ECO:0000313" key="3">
    <source>
        <dbReference type="Proteomes" id="UP001230156"/>
    </source>
</evidence>
<sequence length="74" mass="8271">MMLDAREERIRANAHELWEADGRPEGRDREHWEQAAKLIAEEDRQAAKAEADPEAAPPTNDPIGVTLAALKRQG</sequence>
<dbReference type="Pfam" id="PF11154">
    <property type="entry name" value="DUF2934"/>
    <property type="match status" value="1"/>
</dbReference>
<dbReference type="RefSeq" id="WP_379955566.1">
    <property type="nucleotide sequence ID" value="NZ_JAUYVI010000003.1"/>
</dbReference>
<feature type="region of interest" description="Disordered" evidence="1">
    <location>
        <begin position="13"/>
        <end position="32"/>
    </location>
</feature>
<reference evidence="3" key="1">
    <citation type="submission" date="2023-08" db="EMBL/GenBank/DDBJ databases">
        <title>Rhodospirillaceae gen. nov., a novel taxon isolated from the Yangtze River Yuezi River estuary sludge.</title>
        <authorList>
            <person name="Ruan L."/>
        </authorList>
    </citation>
    <scope>NUCLEOTIDE SEQUENCE [LARGE SCALE GENOMIC DNA]</scope>
    <source>
        <strain evidence="3">R-7</strain>
    </source>
</reference>
<dbReference type="EMBL" id="JAUYVI010000003">
    <property type="protein sequence ID" value="MDQ7248121.1"/>
    <property type="molecule type" value="Genomic_DNA"/>
</dbReference>
<evidence type="ECO:0000256" key="1">
    <source>
        <dbReference type="SAM" id="MobiDB-lite"/>
    </source>
</evidence>
<dbReference type="InterPro" id="IPR021327">
    <property type="entry name" value="DUF2934"/>
</dbReference>
<organism evidence="2 3">
    <name type="scientific">Dongia sedimenti</name>
    <dbReference type="NCBI Taxonomy" id="3064282"/>
    <lineage>
        <taxon>Bacteria</taxon>
        <taxon>Pseudomonadati</taxon>
        <taxon>Pseudomonadota</taxon>
        <taxon>Alphaproteobacteria</taxon>
        <taxon>Rhodospirillales</taxon>
        <taxon>Dongiaceae</taxon>
        <taxon>Dongia</taxon>
    </lineage>
</organism>
<accession>A0ABU0YK73</accession>
<gene>
    <name evidence="2" type="ORF">Q8A70_10615</name>
</gene>